<organism evidence="3 4">
    <name type="scientific">Mortierella alpina</name>
    <name type="common">Oleaginous fungus</name>
    <name type="synonym">Mortierella renispora</name>
    <dbReference type="NCBI Taxonomy" id="64518"/>
    <lineage>
        <taxon>Eukaryota</taxon>
        <taxon>Fungi</taxon>
        <taxon>Fungi incertae sedis</taxon>
        <taxon>Mucoromycota</taxon>
        <taxon>Mortierellomycotina</taxon>
        <taxon>Mortierellomycetes</taxon>
        <taxon>Mortierellales</taxon>
        <taxon>Mortierellaceae</taxon>
        <taxon>Mortierella</taxon>
    </lineage>
</organism>
<dbReference type="Proteomes" id="UP000738359">
    <property type="component" value="Unassembled WGS sequence"/>
</dbReference>
<feature type="region of interest" description="Disordered" evidence="1">
    <location>
        <begin position="241"/>
        <end position="291"/>
    </location>
</feature>
<evidence type="ECO:0000313" key="4">
    <source>
        <dbReference type="Proteomes" id="UP000738359"/>
    </source>
</evidence>
<accession>A0A9P6J785</accession>
<comment type="caution">
    <text evidence="3">The sequence shown here is derived from an EMBL/GenBank/DDBJ whole genome shotgun (WGS) entry which is preliminary data.</text>
</comment>
<dbReference type="PANTHER" id="PTHR45614">
    <property type="entry name" value="MYB PROTEIN-RELATED"/>
    <property type="match status" value="1"/>
</dbReference>
<dbReference type="Pfam" id="PF13921">
    <property type="entry name" value="Myb_DNA-bind_6"/>
    <property type="match status" value="1"/>
</dbReference>
<name>A0A9P6J785_MORAP</name>
<keyword evidence="4" id="KW-1185">Reference proteome</keyword>
<proteinExistence type="predicted"/>
<dbReference type="InterPro" id="IPR001005">
    <property type="entry name" value="SANT/Myb"/>
</dbReference>
<evidence type="ECO:0000259" key="2">
    <source>
        <dbReference type="PROSITE" id="PS50090"/>
    </source>
</evidence>
<dbReference type="InterPro" id="IPR050560">
    <property type="entry name" value="MYB_TF"/>
</dbReference>
<protein>
    <recommendedName>
        <fullName evidence="2">Myb-like domain-containing protein</fullName>
    </recommendedName>
</protein>
<feature type="domain" description="Myb-like" evidence="2">
    <location>
        <begin position="359"/>
        <end position="411"/>
    </location>
</feature>
<dbReference type="PROSITE" id="PS50090">
    <property type="entry name" value="MYB_LIKE"/>
    <property type="match status" value="2"/>
</dbReference>
<dbReference type="Pfam" id="PF00249">
    <property type="entry name" value="Myb_DNA-binding"/>
    <property type="match status" value="1"/>
</dbReference>
<gene>
    <name evidence="3" type="ORF">BGZ70_007105</name>
</gene>
<evidence type="ECO:0000256" key="1">
    <source>
        <dbReference type="SAM" id="MobiDB-lite"/>
    </source>
</evidence>
<dbReference type="SUPFAM" id="SSF46689">
    <property type="entry name" value="Homeodomain-like"/>
    <property type="match status" value="2"/>
</dbReference>
<dbReference type="Gene3D" id="1.10.10.60">
    <property type="entry name" value="Homeodomain-like"/>
    <property type="match status" value="2"/>
</dbReference>
<feature type="compositionally biased region" description="Polar residues" evidence="1">
    <location>
        <begin position="253"/>
        <end position="270"/>
    </location>
</feature>
<dbReference type="AlphaFoldDB" id="A0A9P6J785"/>
<dbReference type="SMART" id="SM00717">
    <property type="entry name" value="SANT"/>
    <property type="match status" value="7"/>
</dbReference>
<feature type="region of interest" description="Disordered" evidence="1">
    <location>
        <begin position="1"/>
        <end position="38"/>
    </location>
</feature>
<feature type="region of interest" description="Disordered" evidence="1">
    <location>
        <begin position="674"/>
        <end position="693"/>
    </location>
</feature>
<feature type="compositionally biased region" description="Low complexity" evidence="1">
    <location>
        <begin position="674"/>
        <end position="685"/>
    </location>
</feature>
<dbReference type="CDD" id="cd00167">
    <property type="entry name" value="SANT"/>
    <property type="match status" value="1"/>
</dbReference>
<evidence type="ECO:0000313" key="3">
    <source>
        <dbReference type="EMBL" id="KAF9963921.1"/>
    </source>
</evidence>
<feature type="domain" description="Myb-like" evidence="2">
    <location>
        <begin position="581"/>
        <end position="622"/>
    </location>
</feature>
<reference evidence="3" key="1">
    <citation type="journal article" date="2020" name="Fungal Divers.">
        <title>Resolving the Mortierellaceae phylogeny through synthesis of multi-gene phylogenetics and phylogenomics.</title>
        <authorList>
            <person name="Vandepol N."/>
            <person name="Liber J."/>
            <person name="Desiro A."/>
            <person name="Na H."/>
            <person name="Kennedy M."/>
            <person name="Barry K."/>
            <person name="Grigoriev I.V."/>
            <person name="Miller A.N."/>
            <person name="O'Donnell K."/>
            <person name="Stajich J.E."/>
            <person name="Bonito G."/>
        </authorList>
    </citation>
    <scope>NUCLEOTIDE SEQUENCE</scope>
    <source>
        <strain evidence="3">CK1249</strain>
    </source>
</reference>
<sequence length="693" mass="78425">MKHKGPERGSIAAPRTLNRPSTTLHTAPIPPKSAALSIPSSPVSAVNKQLPRKWDPQLDALMVTLHEKHHINWRTVGVLLDRPFTTCYSRYLFTIRPAMDRGWIPPAIENQAALELLIRRATDMANIAKAKREALALSKKPAPKIAKKPVWDATADQTIQEMVEAGQSWPEIGRALNRPYSSCYSRYYSTLDPELQTVWTDETVQRLKELASQGLPWKQVGQELKLRPLACRSKWSELGKPMSESLSRPHLAGSTSSSSHPIVANSTLSAGSIDMSGDEKRTGTRPKTIAFSQEESRTVLELAEKHGEEAWDRVLQDFQERYLQPIEPSLPQPTLKSRRQSNKRISQITAENLRLQHTRLSRSKLLWTFDQETILIQQVLRLGTEGHWDEIAQRTGFHSPQACRTRWKELDMPVNPNPVGWSKLEQAAFWTLWHQVGTDYDRLSRFFSLRSAADCKLYFQHTTKDFPDQASHPDAFLQKVKDLQQSLPYTRRKYLFTKERSLRLQSAMRHSSSSASSSSSPSSTPTTSLAVGTWTWVANKVQRGLSPSSAIDHWSYLKQNMDPIHGPLEPGQTTIKPPTSSSWTHEESKLLDQGIRDLGSSWTEIRQRYLPWRTTRALRQRYLIMSDKSTRVTEDEYYTILAAGNASSEIDYDALAQRLPGWNRSPAVYAGVNSCSRSCPRNPSSTLQSIDAA</sequence>
<dbReference type="InterPro" id="IPR009057">
    <property type="entry name" value="Homeodomain-like_sf"/>
</dbReference>
<dbReference type="OrthoDB" id="2193595at2759"/>
<dbReference type="EMBL" id="JAAAHY010000426">
    <property type="protein sequence ID" value="KAF9963921.1"/>
    <property type="molecule type" value="Genomic_DNA"/>
</dbReference>